<dbReference type="RefSeq" id="WP_034711243.1">
    <property type="nucleotide sequence ID" value="NZ_JPRH01000004.1"/>
</dbReference>
<dbReference type="EMBL" id="JPRH01000004">
    <property type="protein sequence ID" value="KFF12091.1"/>
    <property type="molecule type" value="Genomic_DNA"/>
</dbReference>
<keyword evidence="3" id="KW-1185">Reference proteome</keyword>
<feature type="domain" description="PRISE-like Rossmann-fold" evidence="1">
    <location>
        <begin position="62"/>
        <end position="358"/>
    </location>
</feature>
<dbReference type="Pfam" id="PF22917">
    <property type="entry name" value="PRISE"/>
    <property type="match status" value="1"/>
</dbReference>
<comment type="caution">
    <text evidence="2">The sequence shown here is derived from an EMBL/GenBank/DDBJ whole genome shotgun (WGS) entry which is preliminary data.</text>
</comment>
<protein>
    <submittedName>
        <fullName evidence="2">NAD-dependent dehydratase</fullName>
    </submittedName>
</protein>
<dbReference type="CDD" id="cd08948">
    <property type="entry name" value="5beta-POR_like_SDR_a"/>
    <property type="match status" value="1"/>
</dbReference>
<dbReference type="Proteomes" id="UP000028705">
    <property type="component" value="Unassembled WGS sequence"/>
</dbReference>
<organism evidence="2 3">
    <name type="scientific">Chryseobacterium soli</name>
    <dbReference type="NCBI Taxonomy" id="445961"/>
    <lineage>
        <taxon>Bacteria</taxon>
        <taxon>Pseudomonadati</taxon>
        <taxon>Bacteroidota</taxon>
        <taxon>Flavobacteriia</taxon>
        <taxon>Flavobacteriales</taxon>
        <taxon>Weeksellaceae</taxon>
        <taxon>Chryseobacterium group</taxon>
        <taxon>Chryseobacterium</taxon>
    </lineage>
</organism>
<dbReference type="PANTHER" id="PTHR32487">
    <property type="entry name" value="3-OXO-DELTA(4,5)-STEROID 5-BETA-REDUCTASE"/>
    <property type="match status" value="1"/>
</dbReference>
<accession>A0A086A5X7</accession>
<dbReference type="OrthoDB" id="4392084at2"/>
<dbReference type="Gene3D" id="3.40.50.720">
    <property type="entry name" value="NAD(P)-binding Rossmann-like Domain"/>
    <property type="match status" value="1"/>
</dbReference>
<dbReference type="PANTHER" id="PTHR32487:SF0">
    <property type="entry name" value="3-OXO-DELTA(4,5)-STEROID 5-BETA-REDUCTASE"/>
    <property type="match status" value="1"/>
</dbReference>
<evidence type="ECO:0000259" key="1">
    <source>
        <dbReference type="Pfam" id="PF22917"/>
    </source>
</evidence>
<dbReference type="SUPFAM" id="SSF51735">
    <property type="entry name" value="NAD(P)-binding Rossmann-fold domains"/>
    <property type="match status" value="1"/>
</dbReference>
<dbReference type="InterPro" id="IPR036291">
    <property type="entry name" value="NAD(P)-bd_dom_sf"/>
</dbReference>
<sequence>MENSKNTALVVGATGITGSNLAEELISQGWTTYGLSRNPNNNIQGLHAVKADLMDEQSLIEALKDIAPTHVYFTTWMRNDTEEENIRVNSALVRNLLHVLSSKKSVKHVALVTGLKHYLGPFEAYAKAGVLPETPVREEHQRLPLPNFYYAQEDEVYAAAERDGFTWSIHRPHTVIGYAVGNLMNMGTTLAVYASICKETGRKFIWPGSAAQWNGVSDVTDARILAKQLVWASTTEAAQNEAFNIVNGDVFRWKWLWKRLADWFGIEAEGFASTARPLEKELENDQHIWTQIVQKYGLKENNLDRLASAWHTDLDLGRPLEVMVDISKSRKLGFKEYQNTEDSFTELFEKLKAEKLIP</sequence>
<evidence type="ECO:0000313" key="2">
    <source>
        <dbReference type="EMBL" id="KFF12091.1"/>
    </source>
</evidence>
<name>A0A086A5X7_9FLAO</name>
<dbReference type="AlphaFoldDB" id="A0A086A5X7"/>
<proteinExistence type="predicted"/>
<evidence type="ECO:0000313" key="3">
    <source>
        <dbReference type="Proteomes" id="UP000028705"/>
    </source>
</evidence>
<reference evidence="2 3" key="1">
    <citation type="submission" date="2014-07" db="EMBL/GenBank/DDBJ databases">
        <title>Genome of Chryseobacterium soli DSM 19298.</title>
        <authorList>
            <person name="Stropko S.J."/>
            <person name="Pipes S.E."/>
            <person name="Newman J."/>
        </authorList>
    </citation>
    <scope>NUCLEOTIDE SEQUENCE [LARGE SCALE GENOMIC DNA]</scope>
    <source>
        <strain evidence="2 3">DSM 19298</strain>
    </source>
</reference>
<dbReference type="eggNOG" id="COG0702">
    <property type="taxonomic scope" value="Bacteria"/>
</dbReference>
<gene>
    <name evidence="2" type="ORF">IW15_10960</name>
</gene>
<dbReference type="InterPro" id="IPR055222">
    <property type="entry name" value="PRISE-like_Rossmann-fold"/>
</dbReference>
<dbReference type="STRING" id="445961.IW15_10960"/>